<accession>A0A2V2MXZ1</accession>
<keyword evidence="3" id="KW-1185">Reference proteome</keyword>
<sequence length="193" mass="21809">MRKMLVYIADKMADFEISLTCNLLGKYGWEIIPVAYENAIITASSGLQYVPRFTISEISQDSDIDGIIIPGGFHFEQREELTNLIQAYYHTGKLTAAICAGPQYLARAGLLENTHYTTTMTKESHKELFSGSGEFPFPEKTYIEKPVVRDGTVITAKGVAFIDFSIEILDYFKAFTDESEKREIALRYQPSTY</sequence>
<reference evidence="2 3" key="1">
    <citation type="submission" date="2018-05" db="EMBL/GenBank/DDBJ databases">
        <title>Draft genome of Methanospirillum lacunae Ki8-1.</title>
        <authorList>
            <person name="Dueholm M.S."/>
            <person name="Nielsen P.H."/>
            <person name="Bakmann L.F."/>
            <person name="Otzen D.E."/>
        </authorList>
    </citation>
    <scope>NUCLEOTIDE SEQUENCE [LARGE SCALE GENOMIC DNA]</scope>
    <source>
        <strain evidence="2 3">Ki8-1</strain>
    </source>
</reference>
<evidence type="ECO:0000313" key="2">
    <source>
        <dbReference type="EMBL" id="PWR70256.1"/>
    </source>
</evidence>
<dbReference type="Proteomes" id="UP000245657">
    <property type="component" value="Unassembled WGS sequence"/>
</dbReference>
<gene>
    <name evidence="2" type="ORF">DK846_15180</name>
</gene>
<dbReference type="SUPFAM" id="SSF52317">
    <property type="entry name" value="Class I glutamine amidotransferase-like"/>
    <property type="match status" value="1"/>
</dbReference>
<dbReference type="InterPro" id="IPR002818">
    <property type="entry name" value="DJ-1/PfpI"/>
</dbReference>
<dbReference type="EMBL" id="QGMY01000015">
    <property type="protein sequence ID" value="PWR70256.1"/>
    <property type="molecule type" value="Genomic_DNA"/>
</dbReference>
<dbReference type="PANTHER" id="PTHR48094:SF12">
    <property type="entry name" value="PARKINSON DISEASE PROTEIN 7 HOMOLOG"/>
    <property type="match status" value="1"/>
</dbReference>
<dbReference type="GeneID" id="97548969"/>
<organism evidence="2 3">
    <name type="scientific">Methanospirillum lacunae</name>
    <dbReference type="NCBI Taxonomy" id="668570"/>
    <lineage>
        <taxon>Archaea</taxon>
        <taxon>Methanobacteriati</taxon>
        <taxon>Methanobacteriota</taxon>
        <taxon>Stenosarchaea group</taxon>
        <taxon>Methanomicrobia</taxon>
        <taxon>Methanomicrobiales</taxon>
        <taxon>Methanospirillaceae</taxon>
        <taxon>Methanospirillum</taxon>
    </lineage>
</organism>
<dbReference type="Pfam" id="PF01965">
    <property type="entry name" value="DJ-1_PfpI"/>
    <property type="match status" value="1"/>
</dbReference>
<feature type="domain" description="DJ-1/PfpI" evidence="1">
    <location>
        <begin position="2"/>
        <end position="169"/>
    </location>
</feature>
<protein>
    <submittedName>
        <fullName evidence="2">Thiamine biosynthesis protein ThiJ</fullName>
    </submittedName>
</protein>
<name>A0A2V2MXZ1_9EURY</name>
<dbReference type="PANTHER" id="PTHR48094">
    <property type="entry name" value="PROTEIN/NUCLEIC ACID DEGLYCASE DJ-1-RELATED"/>
    <property type="match status" value="1"/>
</dbReference>
<dbReference type="RefSeq" id="WP_109969850.1">
    <property type="nucleotide sequence ID" value="NZ_CP176093.1"/>
</dbReference>
<dbReference type="InterPro" id="IPR029062">
    <property type="entry name" value="Class_I_gatase-like"/>
</dbReference>
<proteinExistence type="predicted"/>
<dbReference type="InterPro" id="IPR050325">
    <property type="entry name" value="Prot/Nucl_acid_deglycase"/>
</dbReference>
<dbReference type="AlphaFoldDB" id="A0A2V2MXZ1"/>
<dbReference type="Gene3D" id="3.40.50.880">
    <property type="match status" value="1"/>
</dbReference>
<evidence type="ECO:0000259" key="1">
    <source>
        <dbReference type="Pfam" id="PF01965"/>
    </source>
</evidence>
<comment type="caution">
    <text evidence="2">The sequence shown here is derived from an EMBL/GenBank/DDBJ whole genome shotgun (WGS) entry which is preliminary data.</text>
</comment>
<dbReference type="GO" id="GO:0005737">
    <property type="term" value="C:cytoplasm"/>
    <property type="evidence" value="ECO:0007669"/>
    <property type="project" value="TreeGrafter"/>
</dbReference>
<evidence type="ECO:0000313" key="3">
    <source>
        <dbReference type="Proteomes" id="UP000245657"/>
    </source>
</evidence>